<dbReference type="Proteomes" id="UP001139474">
    <property type="component" value="Unassembled WGS sequence"/>
</dbReference>
<organism evidence="2 3">
    <name type="scientific">Idiomarina rhizosphaerae</name>
    <dbReference type="NCBI Taxonomy" id="2961572"/>
    <lineage>
        <taxon>Bacteria</taxon>
        <taxon>Pseudomonadati</taxon>
        <taxon>Pseudomonadota</taxon>
        <taxon>Gammaproteobacteria</taxon>
        <taxon>Alteromonadales</taxon>
        <taxon>Idiomarinaceae</taxon>
        <taxon>Idiomarina</taxon>
    </lineage>
</organism>
<dbReference type="Gene3D" id="3.30.160.170">
    <property type="entry name" value="FlaG-like"/>
    <property type="match status" value="1"/>
</dbReference>
<dbReference type="SUPFAM" id="SSF160214">
    <property type="entry name" value="FlaG-like"/>
    <property type="match status" value="1"/>
</dbReference>
<evidence type="ECO:0000313" key="2">
    <source>
        <dbReference type="EMBL" id="MCP1339944.1"/>
    </source>
</evidence>
<gene>
    <name evidence="2" type="ORF">NJR55_10115</name>
</gene>
<dbReference type="RefSeq" id="WP_253619822.1">
    <property type="nucleotide sequence ID" value="NZ_JAMZDE010000007.1"/>
</dbReference>
<proteinExistence type="predicted"/>
<feature type="compositionally biased region" description="Basic and acidic residues" evidence="1">
    <location>
        <begin position="1"/>
        <end position="10"/>
    </location>
</feature>
<feature type="compositionally biased region" description="Polar residues" evidence="1">
    <location>
        <begin position="13"/>
        <end position="26"/>
    </location>
</feature>
<dbReference type="PANTHER" id="PTHR37166">
    <property type="entry name" value="PROTEIN FLAG"/>
    <property type="match status" value="1"/>
</dbReference>
<comment type="caution">
    <text evidence="2">The sequence shown here is derived from an EMBL/GenBank/DDBJ whole genome shotgun (WGS) entry which is preliminary data.</text>
</comment>
<reference evidence="2" key="1">
    <citation type="submission" date="2022-06" db="EMBL/GenBank/DDBJ databases">
        <title>Idiomarina rhizosphaerae M1R2S28.</title>
        <authorList>
            <person name="Sun J.-Q."/>
            <person name="Li L.-F."/>
        </authorList>
    </citation>
    <scope>NUCLEOTIDE SEQUENCE</scope>
    <source>
        <strain evidence="2">M1R2S28</strain>
    </source>
</reference>
<keyword evidence="2" id="KW-0969">Cilium</keyword>
<name>A0A9X2JT44_9GAMM</name>
<keyword evidence="3" id="KW-1185">Reference proteome</keyword>
<feature type="region of interest" description="Disordered" evidence="1">
    <location>
        <begin position="1"/>
        <end position="33"/>
    </location>
</feature>
<keyword evidence="2" id="KW-0282">Flagellum</keyword>
<dbReference type="AlphaFoldDB" id="A0A9X2JT44"/>
<feature type="region of interest" description="Disordered" evidence="1">
    <location>
        <begin position="43"/>
        <end position="62"/>
    </location>
</feature>
<dbReference type="InterPro" id="IPR005186">
    <property type="entry name" value="FlaG"/>
</dbReference>
<evidence type="ECO:0000313" key="3">
    <source>
        <dbReference type="Proteomes" id="UP001139474"/>
    </source>
</evidence>
<accession>A0A9X2JT44</accession>
<dbReference type="EMBL" id="JAMZDE010000007">
    <property type="protein sequence ID" value="MCP1339944.1"/>
    <property type="molecule type" value="Genomic_DNA"/>
</dbReference>
<dbReference type="Pfam" id="PF03646">
    <property type="entry name" value="FlaG"/>
    <property type="match status" value="1"/>
</dbReference>
<sequence>MADISMDTRDFSLLSTGKGSVQTQQPKKQDVIDAVSEVQDKVAERTEKSQLSQPLEEPSVGDMVEEINKSPIIRNTSLQFVFDEKGEPPVVEVMDTESGEKIRQIPSELAVKLAKAIEDMADNEESRAGLLFDNEI</sequence>
<dbReference type="InterPro" id="IPR035924">
    <property type="entry name" value="FlaG-like_sf"/>
</dbReference>
<evidence type="ECO:0000256" key="1">
    <source>
        <dbReference type="SAM" id="MobiDB-lite"/>
    </source>
</evidence>
<keyword evidence="2" id="KW-0966">Cell projection</keyword>
<dbReference type="PANTHER" id="PTHR37166:SF1">
    <property type="entry name" value="PROTEIN FLAG"/>
    <property type="match status" value="1"/>
</dbReference>
<protein>
    <submittedName>
        <fullName evidence="2">Flagellar protein FlaG</fullName>
    </submittedName>
</protein>